<dbReference type="RefSeq" id="WP_202091712.1">
    <property type="nucleotide sequence ID" value="NZ_JAELVM010000002.1"/>
</dbReference>
<gene>
    <name evidence="2" type="ORF">JET18_13065</name>
</gene>
<keyword evidence="3" id="KW-1185">Reference proteome</keyword>
<name>A0ABS1QGQ1_9FLAO</name>
<evidence type="ECO:0000313" key="2">
    <source>
        <dbReference type="EMBL" id="MBL1221775.1"/>
    </source>
</evidence>
<dbReference type="InterPro" id="IPR006827">
    <property type="entry name" value="Lant_deHydtase_N"/>
</dbReference>
<dbReference type="Pfam" id="PF04738">
    <property type="entry name" value="Lant_dehydr_N"/>
    <property type="match status" value="1"/>
</dbReference>
<accession>A0ABS1QGQ1</accession>
<organism evidence="2 3">
    <name type="scientific">Chryseobacterium endalhagicum</name>
    <dbReference type="NCBI Taxonomy" id="2797638"/>
    <lineage>
        <taxon>Bacteria</taxon>
        <taxon>Pseudomonadati</taxon>
        <taxon>Bacteroidota</taxon>
        <taxon>Flavobacteriia</taxon>
        <taxon>Flavobacteriales</taxon>
        <taxon>Weeksellaceae</taxon>
        <taxon>Chryseobacterium group</taxon>
        <taxon>Chryseobacterium</taxon>
    </lineage>
</organism>
<dbReference type="EMBL" id="JAELVM010000002">
    <property type="protein sequence ID" value="MBL1221775.1"/>
    <property type="molecule type" value="Genomic_DNA"/>
</dbReference>
<comment type="caution">
    <text evidence="2">The sequence shown here is derived from an EMBL/GenBank/DDBJ whole genome shotgun (WGS) entry which is preliminary data.</text>
</comment>
<protein>
    <submittedName>
        <fullName evidence="2">Lantibiotic dehydratase family protein</fullName>
    </submittedName>
</protein>
<feature type="domain" description="Lantibiotic dehydratase N-terminal" evidence="1">
    <location>
        <begin position="43"/>
        <end position="699"/>
    </location>
</feature>
<reference evidence="2 3" key="1">
    <citation type="submission" date="2020-12" db="EMBL/GenBank/DDBJ databases">
        <title>Chryseobacterium endoalhailicus sp. nov., isolated from seed of leguminous plant.</title>
        <authorList>
            <person name="Zhang X."/>
        </authorList>
    </citation>
    <scope>NUCLEOTIDE SEQUENCE [LARGE SCALE GENOMIC DNA]</scope>
    <source>
        <strain evidence="2 3">L7</strain>
    </source>
</reference>
<evidence type="ECO:0000259" key="1">
    <source>
        <dbReference type="Pfam" id="PF04738"/>
    </source>
</evidence>
<proteinExistence type="predicted"/>
<dbReference type="Proteomes" id="UP000661696">
    <property type="component" value="Unassembled WGS sequence"/>
</dbReference>
<sequence>MSHFPYLFFDEFVVRTPLFSCTDFRTYMGKDEIPEITLKKIYADPVFQEAIYLASPFLHGELVKWLSTEHPYDAKEEQKLRNTLLKYFCRISTRSTPFGLFSGVGQGKFSASPDSLGKENISSASLSGDWLRDTKLDMHFLVSLAQHFVKTREIRDQLLFYPNNSMYKIGNKIRYIEYQYTQGKRDYIISSAPLSEELQQVLKFSRSGKTIHEIAQILINEEISGEEAAEFIEELVDNQLLVSQLEPNVSGGDFMDLLISALTKIHAGDAATILKNIKDKLEKLDLHIGNPATLYAETEDLIRSFDTVYDRKFLFQTDLYSKNEFFLSPHWKKELKKGICFLNKITLPQTETTFQKFKQAFSERFEAEEVPLLYVLDAEVGIGYRQGVSAKGLHPYLNDLKLPASSKKQNRSIHFNSVLTILNEKLQDALVFQHEKIELSDQDFDSFEENWDDLPDTQSFLTEIISEDHREKLFINSSTTCSAANFLGRFHSEKSGIRNLAKAIAHKENELNSDSILAEIIHLPEARIGNIIRRPSLREYEIPYLAQSDLPADQQISVDDLYISLKNDQIVLRSKRLNKEVKPYLTNAHNYAFETLPVYHFLSDLYSQNVRTGLYFDWGGLEDIYRFLPRVEYGNIILAKARWKITDKDILHLLPIISDKNHFLAELTKWRTQMKIPAWIQWAHFDNTLALHLDNYDMAQMFIQIVKSEKSLAVEEFLYHETHDHKQEFIFSLYKAEALKKPGA</sequence>
<evidence type="ECO:0000313" key="3">
    <source>
        <dbReference type="Proteomes" id="UP000661696"/>
    </source>
</evidence>